<dbReference type="GO" id="GO:0016042">
    <property type="term" value="P:lipid catabolic process"/>
    <property type="evidence" value="ECO:0007669"/>
    <property type="project" value="InterPro"/>
</dbReference>
<comment type="subcellular location">
    <subcellularLocation>
        <location evidence="1 8">Secreted</location>
    </subcellularLocation>
</comment>
<feature type="domain" description="Phospholipase A2-like central" evidence="9">
    <location>
        <begin position="29"/>
        <end position="145"/>
    </location>
</feature>
<feature type="disulfide bond" evidence="6">
    <location>
        <begin position="104"/>
        <end position="116"/>
    </location>
</feature>
<keyword evidence="5" id="KW-0479">Metal-binding</keyword>
<dbReference type="Ensembl" id="ENSPMAT00000008209.1">
    <property type="protein sequence ID" value="ENSPMAP00000008173.1"/>
    <property type="gene ID" value="ENSPMAG00000007418.1"/>
</dbReference>
<evidence type="ECO:0000259" key="9">
    <source>
        <dbReference type="SMART" id="SM00085"/>
    </source>
</evidence>
<keyword evidence="8" id="KW-0732">Signal</keyword>
<feature type="signal peptide" evidence="8">
    <location>
        <begin position="1"/>
        <end position="18"/>
    </location>
</feature>
<evidence type="ECO:0000256" key="3">
    <source>
        <dbReference type="ARBA" id="ARBA00023157"/>
    </source>
</evidence>
<accession>S4RSI4</accession>
<dbReference type="InterPro" id="IPR016090">
    <property type="entry name" value="PLA2-like_dom"/>
</dbReference>
<comment type="cofactor">
    <cofactor evidence="5">
        <name>Ca(2+)</name>
        <dbReference type="ChEBI" id="CHEBI:29108"/>
    </cofactor>
    <text evidence="5">Binds 1 Ca(2+) ion per subunit.</text>
</comment>
<dbReference type="PROSITE" id="PS00118">
    <property type="entry name" value="PA2_HIS"/>
    <property type="match status" value="1"/>
</dbReference>
<protein>
    <recommendedName>
        <fullName evidence="8">Phospholipase A2</fullName>
        <ecNumber evidence="8">3.1.1.4</ecNumber>
    </recommendedName>
</protein>
<keyword evidence="5 8" id="KW-0106">Calcium</keyword>
<feature type="disulfide bond" evidence="6">
    <location>
        <begin position="55"/>
        <end position="71"/>
    </location>
</feature>
<dbReference type="GO" id="GO:0005543">
    <property type="term" value="F:phospholipid binding"/>
    <property type="evidence" value="ECO:0007669"/>
    <property type="project" value="TreeGrafter"/>
</dbReference>
<evidence type="ECO:0000256" key="6">
    <source>
        <dbReference type="PIRSR" id="PIRSR601211-3"/>
    </source>
</evidence>
<dbReference type="STRING" id="7757.ENSPMAP00000008173"/>
<keyword evidence="8" id="KW-0378">Hydrolase</keyword>
<dbReference type="InterPro" id="IPR001211">
    <property type="entry name" value="PLA2"/>
</dbReference>
<dbReference type="PRINTS" id="PR00389">
    <property type="entry name" value="PHPHLIPASEA2"/>
</dbReference>
<keyword evidence="8" id="KW-0443">Lipid metabolism</keyword>
<dbReference type="EC" id="3.1.1.4" evidence="8"/>
<dbReference type="OMA" id="IGGSHWP"/>
<dbReference type="SUPFAM" id="SSF48619">
    <property type="entry name" value="Phospholipase A2, PLA2"/>
    <property type="match status" value="1"/>
</dbReference>
<keyword evidence="3 6" id="KW-1015">Disulfide bond</keyword>
<evidence type="ECO:0000256" key="5">
    <source>
        <dbReference type="PIRSR" id="PIRSR601211-2"/>
    </source>
</evidence>
<evidence type="ECO:0000256" key="1">
    <source>
        <dbReference type="ARBA" id="ARBA00004613"/>
    </source>
</evidence>
<dbReference type="GO" id="GO:0050482">
    <property type="term" value="P:arachidonate secretion"/>
    <property type="evidence" value="ECO:0007669"/>
    <property type="project" value="InterPro"/>
</dbReference>
<dbReference type="AlphaFoldDB" id="S4RSI4"/>
<organism evidence="10">
    <name type="scientific">Petromyzon marinus</name>
    <name type="common">Sea lamprey</name>
    <dbReference type="NCBI Taxonomy" id="7757"/>
    <lineage>
        <taxon>Eukaryota</taxon>
        <taxon>Metazoa</taxon>
        <taxon>Chordata</taxon>
        <taxon>Craniata</taxon>
        <taxon>Vertebrata</taxon>
        <taxon>Cyclostomata</taxon>
        <taxon>Hyperoartia</taxon>
        <taxon>Petromyzontiformes</taxon>
        <taxon>Petromyzontidae</taxon>
        <taxon>Petromyzon</taxon>
    </lineage>
</organism>
<dbReference type="GO" id="GO:0005576">
    <property type="term" value="C:extracellular region"/>
    <property type="evidence" value="ECO:0007669"/>
    <property type="project" value="UniProtKB-SubCell"/>
</dbReference>
<feature type="disulfide bond" evidence="6">
    <location>
        <begin position="77"/>
        <end position="118"/>
    </location>
</feature>
<comment type="similarity">
    <text evidence="7">Belongs to the phospholipase A2 family.</text>
</comment>
<evidence type="ECO:0000256" key="7">
    <source>
        <dbReference type="RuleBase" id="RU003654"/>
    </source>
</evidence>
<feature type="active site" evidence="4">
    <location>
        <position position="74"/>
    </location>
</feature>
<evidence type="ECO:0000256" key="2">
    <source>
        <dbReference type="ARBA" id="ARBA00022525"/>
    </source>
</evidence>
<evidence type="ECO:0000256" key="4">
    <source>
        <dbReference type="PIRSR" id="PIRSR601211-1"/>
    </source>
</evidence>
<dbReference type="Gene3D" id="1.20.90.10">
    <property type="entry name" value="Phospholipase A2 domain"/>
    <property type="match status" value="1"/>
</dbReference>
<dbReference type="GO" id="GO:0006644">
    <property type="term" value="P:phospholipid metabolic process"/>
    <property type="evidence" value="ECO:0007669"/>
    <property type="project" value="InterPro"/>
</dbReference>
<name>S4RSI4_PETMA</name>
<dbReference type="GO" id="GO:0047498">
    <property type="term" value="F:calcium-dependent phospholipase A2 activity"/>
    <property type="evidence" value="ECO:0007669"/>
    <property type="project" value="TreeGrafter"/>
</dbReference>
<dbReference type="InterPro" id="IPR033113">
    <property type="entry name" value="PLA2_histidine"/>
</dbReference>
<evidence type="ECO:0000313" key="10">
    <source>
        <dbReference type="Ensembl" id="ENSPMAP00000008173.1"/>
    </source>
</evidence>
<reference evidence="10" key="1">
    <citation type="submission" date="2025-08" db="UniProtKB">
        <authorList>
            <consortium name="Ensembl"/>
        </authorList>
    </citation>
    <scope>IDENTIFICATION</scope>
</reference>
<feature type="chain" id="PRO_5001391208" description="Phospholipase A2" evidence="8">
    <location>
        <begin position="19"/>
        <end position="145"/>
    </location>
</feature>
<reference evidence="10" key="2">
    <citation type="submission" date="2025-09" db="UniProtKB">
        <authorList>
            <consortium name="Ensembl"/>
        </authorList>
    </citation>
    <scope>IDENTIFICATION</scope>
</reference>
<dbReference type="Pfam" id="PF00068">
    <property type="entry name" value="Phospholip_A2_1"/>
    <property type="match status" value="1"/>
</dbReference>
<evidence type="ECO:0000256" key="8">
    <source>
        <dbReference type="RuleBase" id="RU361236"/>
    </source>
</evidence>
<dbReference type="PANTHER" id="PTHR11716:SF51">
    <property type="entry name" value="PHOSPHOLIPASE A2"/>
    <property type="match status" value="1"/>
</dbReference>
<dbReference type="GO" id="GO:0005509">
    <property type="term" value="F:calcium ion binding"/>
    <property type="evidence" value="ECO:0007669"/>
    <property type="project" value="InterPro"/>
</dbReference>
<dbReference type="CDD" id="cd00125">
    <property type="entry name" value="PLA2c"/>
    <property type="match status" value="1"/>
</dbReference>
<feature type="disulfide bond" evidence="6">
    <location>
        <begin position="70"/>
        <end position="125"/>
    </location>
</feature>
<dbReference type="SMART" id="SM00085">
    <property type="entry name" value="PA2c"/>
    <property type="match status" value="1"/>
</dbReference>
<sequence length="145" mass="16005">VSMARVLAIVAIALASGGQEVDNHKHKRSSWNFAWMIYRVTGRNPLDYSGYGCHCIMGSEGHPVDAVDRCCQVHNRCYDAAFSMGCASDLDSYEFSTRGKAITCRKQGSPCETLACSCDKAAVECFAIHDFDDNFQNFKRNGVCD</sequence>
<keyword evidence="2 8" id="KW-0964">Secreted</keyword>
<dbReference type="InterPro" id="IPR036444">
    <property type="entry name" value="PLipase_A2_dom_sf"/>
</dbReference>
<dbReference type="HOGENOM" id="CLU_090683_1_1_1"/>
<dbReference type="PANTHER" id="PTHR11716">
    <property type="entry name" value="PHOSPHOLIPASE A2 FAMILY MEMBER"/>
    <property type="match status" value="1"/>
</dbReference>
<feature type="binding site" evidence="5">
    <location>
        <position position="58"/>
    </location>
    <ligand>
        <name>Ca(2+)</name>
        <dbReference type="ChEBI" id="CHEBI:29108"/>
    </ligand>
</feature>
<feature type="active site" evidence="4">
    <location>
        <position position="119"/>
    </location>
</feature>
<proteinExistence type="inferred from homology"/>
<dbReference type="GeneTree" id="ENSGT00940000164998"/>
<comment type="catalytic activity">
    <reaction evidence="8">
        <text>a 1,2-diacyl-sn-glycero-3-phosphocholine + H2O = a 1-acyl-sn-glycero-3-phosphocholine + a fatty acid + H(+)</text>
        <dbReference type="Rhea" id="RHEA:15801"/>
        <dbReference type="ChEBI" id="CHEBI:15377"/>
        <dbReference type="ChEBI" id="CHEBI:15378"/>
        <dbReference type="ChEBI" id="CHEBI:28868"/>
        <dbReference type="ChEBI" id="CHEBI:57643"/>
        <dbReference type="ChEBI" id="CHEBI:58168"/>
        <dbReference type="EC" id="3.1.1.4"/>
    </reaction>
</comment>
<feature type="disulfide bond" evidence="6">
    <location>
        <begin position="86"/>
        <end position="111"/>
    </location>
</feature>